<feature type="transmembrane region" description="Helical" evidence="1">
    <location>
        <begin position="394"/>
        <end position="412"/>
    </location>
</feature>
<protein>
    <submittedName>
        <fullName evidence="2">Uncharacterized protein</fullName>
    </submittedName>
</protein>
<comment type="caution">
    <text evidence="2">The sequence shown here is derived from an EMBL/GenBank/DDBJ whole genome shotgun (WGS) entry which is preliminary data.</text>
</comment>
<keyword evidence="3" id="KW-1185">Reference proteome</keyword>
<dbReference type="EMBL" id="JARKIF010000014">
    <property type="protein sequence ID" value="KAJ7623761.1"/>
    <property type="molecule type" value="Genomic_DNA"/>
</dbReference>
<keyword evidence="1" id="KW-1133">Transmembrane helix</keyword>
<proteinExistence type="predicted"/>
<accession>A0AAD7FJN4</accession>
<feature type="transmembrane region" description="Helical" evidence="1">
    <location>
        <begin position="432"/>
        <end position="451"/>
    </location>
</feature>
<reference evidence="2" key="1">
    <citation type="submission" date="2023-03" db="EMBL/GenBank/DDBJ databases">
        <title>Massive genome expansion in bonnet fungi (Mycena s.s.) driven by repeated elements and novel gene families across ecological guilds.</title>
        <authorList>
            <consortium name="Lawrence Berkeley National Laboratory"/>
            <person name="Harder C.B."/>
            <person name="Miyauchi S."/>
            <person name="Viragh M."/>
            <person name="Kuo A."/>
            <person name="Thoen E."/>
            <person name="Andreopoulos B."/>
            <person name="Lu D."/>
            <person name="Skrede I."/>
            <person name="Drula E."/>
            <person name="Henrissat B."/>
            <person name="Morin E."/>
            <person name="Kohler A."/>
            <person name="Barry K."/>
            <person name="LaButti K."/>
            <person name="Morin E."/>
            <person name="Salamov A."/>
            <person name="Lipzen A."/>
            <person name="Mereny Z."/>
            <person name="Hegedus B."/>
            <person name="Baldrian P."/>
            <person name="Stursova M."/>
            <person name="Weitz H."/>
            <person name="Taylor A."/>
            <person name="Grigoriev I.V."/>
            <person name="Nagy L.G."/>
            <person name="Martin F."/>
            <person name="Kauserud H."/>
        </authorList>
    </citation>
    <scope>NUCLEOTIDE SEQUENCE</scope>
    <source>
        <strain evidence="2">9284</strain>
    </source>
</reference>
<keyword evidence="1" id="KW-0472">Membrane</keyword>
<organism evidence="2 3">
    <name type="scientific">Roridomyces roridus</name>
    <dbReference type="NCBI Taxonomy" id="1738132"/>
    <lineage>
        <taxon>Eukaryota</taxon>
        <taxon>Fungi</taxon>
        <taxon>Dikarya</taxon>
        <taxon>Basidiomycota</taxon>
        <taxon>Agaricomycotina</taxon>
        <taxon>Agaricomycetes</taxon>
        <taxon>Agaricomycetidae</taxon>
        <taxon>Agaricales</taxon>
        <taxon>Marasmiineae</taxon>
        <taxon>Mycenaceae</taxon>
        <taxon>Roridomyces</taxon>
    </lineage>
</organism>
<gene>
    <name evidence="2" type="ORF">FB45DRAFT_926675</name>
</gene>
<evidence type="ECO:0000256" key="1">
    <source>
        <dbReference type="SAM" id="Phobius"/>
    </source>
</evidence>
<evidence type="ECO:0000313" key="3">
    <source>
        <dbReference type="Proteomes" id="UP001221142"/>
    </source>
</evidence>
<dbReference type="Proteomes" id="UP001221142">
    <property type="component" value="Unassembled WGS sequence"/>
</dbReference>
<keyword evidence="1" id="KW-0812">Transmembrane</keyword>
<evidence type="ECO:0000313" key="2">
    <source>
        <dbReference type="EMBL" id="KAJ7623761.1"/>
    </source>
</evidence>
<dbReference type="AlphaFoldDB" id="A0AAD7FJN4"/>
<sequence length="456" mass="48907">MSNSFHRSRIQIPQFLSCKAAAMSEIDLYKRSLLPKGFGLPVFSPQPSDDQPDAARRFGTQIGDVVVVTSDGSVDPIFNILRAAGDPANRFGVPFGFEQVVLSAEDVRSRVGCHPPGSVISNTNVHKKRLDLEVHVDDNIFLPVGAGAAVELSTGSAQMVVLVLPEGASSWDLRPHQVFRDYALKHSRSWYAFVNGTLHRMVPNGGLYLVTGITKSSSWHIAAAEASSSGTALSLRLKAAMVAGASASCAWAWETVSSAVHSGPSVSPGEEEWRDNQTLFIRGCKIALGSALSKSPKVMSLINSKAVDVLKTTAPPFSRPRPGTSRTNSLSRSFSGIFGTSDSLSALDVTETCPLVRGLVLDSPVGDAEWDSVPDEEIVSDVVSKPLDKGRSQLAFNIVAFVVTWLSFLPMSHSVGASTSSSVYQTFGNLLHLSYILVPLTASQIFLFMSLRASLR</sequence>
<name>A0AAD7FJN4_9AGAR</name>